<evidence type="ECO:0000313" key="2">
    <source>
        <dbReference type="Proteomes" id="UP000635606"/>
    </source>
</evidence>
<dbReference type="RefSeq" id="WP_203933531.1">
    <property type="nucleotide sequence ID" value="NZ_BOPH01000124.1"/>
</dbReference>
<name>A0A8J4EGG4_9ACTN</name>
<evidence type="ECO:0000313" key="1">
    <source>
        <dbReference type="EMBL" id="GIJ73706.1"/>
    </source>
</evidence>
<dbReference type="AlphaFoldDB" id="A0A8J4EGG4"/>
<accession>A0A8J4EGG4</accession>
<comment type="caution">
    <text evidence="1">The sequence shown here is derived from an EMBL/GenBank/DDBJ whole genome shotgun (WGS) entry which is preliminary data.</text>
</comment>
<dbReference type="Proteomes" id="UP000635606">
    <property type="component" value="Unassembled WGS sequence"/>
</dbReference>
<gene>
    <name evidence="1" type="ORF">Voc01_086230</name>
</gene>
<protein>
    <submittedName>
        <fullName evidence="1">Uncharacterized protein</fullName>
    </submittedName>
</protein>
<sequence length="173" mass="18288">MTELARIAHALAAEQTWALSPEDWPPLARELVALGVPAATELAALPPDEHEAILDAVSRLASQAEADLGGRPPLPFWDAVVGLTARAWRLGVLPSADEVAARLAGHWWDLREGPARHSEGASLVGAAMGLHETGYYRGTGDEALTLASDADTLLPPDAVPASFCTAFLWATRP</sequence>
<reference evidence="1" key="1">
    <citation type="submission" date="2021-01" db="EMBL/GenBank/DDBJ databases">
        <title>Whole genome shotgun sequence of Virgisporangium ochraceum NBRC 16418.</title>
        <authorList>
            <person name="Komaki H."/>
            <person name="Tamura T."/>
        </authorList>
    </citation>
    <scope>NUCLEOTIDE SEQUENCE</scope>
    <source>
        <strain evidence="1">NBRC 16418</strain>
    </source>
</reference>
<dbReference type="EMBL" id="BOPH01000124">
    <property type="protein sequence ID" value="GIJ73706.1"/>
    <property type="molecule type" value="Genomic_DNA"/>
</dbReference>
<keyword evidence="2" id="KW-1185">Reference proteome</keyword>
<organism evidence="1 2">
    <name type="scientific">Virgisporangium ochraceum</name>
    <dbReference type="NCBI Taxonomy" id="65505"/>
    <lineage>
        <taxon>Bacteria</taxon>
        <taxon>Bacillati</taxon>
        <taxon>Actinomycetota</taxon>
        <taxon>Actinomycetes</taxon>
        <taxon>Micromonosporales</taxon>
        <taxon>Micromonosporaceae</taxon>
        <taxon>Virgisporangium</taxon>
    </lineage>
</organism>
<proteinExistence type="predicted"/>